<proteinExistence type="predicted"/>
<keyword evidence="6" id="KW-1185">Reference proteome</keyword>
<feature type="region of interest" description="Disordered" evidence="1">
    <location>
        <begin position="656"/>
        <end position="681"/>
    </location>
</feature>
<keyword evidence="2" id="KW-0472">Membrane</keyword>
<reference evidence="5" key="2">
    <citation type="submission" date="2023-06" db="EMBL/GenBank/DDBJ databases">
        <authorList>
            <consortium name="Lawrence Berkeley National Laboratory"/>
            <person name="Mondo S.J."/>
            <person name="Hensen N."/>
            <person name="Bonometti L."/>
            <person name="Westerberg I."/>
            <person name="Brannstrom I.O."/>
            <person name="Guillou S."/>
            <person name="Cros-Aarteil S."/>
            <person name="Calhoun S."/>
            <person name="Haridas S."/>
            <person name="Kuo A."/>
            <person name="Pangilinan J."/>
            <person name="Riley R."/>
            <person name="Labutti K."/>
            <person name="Andreopoulos B."/>
            <person name="Lipzen A."/>
            <person name="Chen C."/>
            <person name="Yanf M."/>
            <person name="Daum C."/>
            <person name="Ng V."/>
            <person name="Clum A."/>
            <person name="Steindorff A."/>
            <person name="Ohm R."/>
            <person name="Martin F."/>
            <person name="Silar P."/>
            <person name="Natvig D."/>
            <person name="Lalanne C."/>
            <person name="Gautier V."/>
            <person name="Ament-Velasquez S.L."/>
            <person name="Kruys A."/>
            <person name="Hutchinson M.I."/>
            <person name="Powell A.J."/>
            <person name="Barry K."/>
            <person name="Miller A.N."/>
            <person name="Grigoriev I.V."/>
            <person name="Debuchy R."/>
            <person name="Gladieux P."/>
            <person name="Thoren M.H."/>
            <person name="Johannesson H."/>
        </authorList>
    </citation>
    <scope>NUCLEOTIDE SEQUENCE</scope>
    <source>
        <strain evidence="5">PSN324</strain>
    </source>
</reference>
<feature type="signal peptide" evidence="3">
    <location>
        <begin position="1"/>
        <end position="26"/>
    </location>
</feature>
<evidence type="ECO:0000313" key="5">
    <source>
        <dbReference type="EMBL" id="KAK4458314.1"/>
    </source>
</evidence>
<keyword evidence="2" id="KW-1133">Transmembrane helix</keyword>
<protein>
    <submittedName>
        <fullName evidence="5">Aspartic peptidase domain-containing protein</fullName>
    </submittedName>
</protein>
<feature type="compositionally biased region" description="Polar residues" evidence="1">
    <location>
        <begin position="830"/>
        <end position="841"/>
    </location>
</feature>
<dbReference type="InterPro" id="IPR034164">
    <property type="entry name" value="Pepsin-like_dom"/>
</dbReference>
<dbReference type="InterPro" id="IPR033121">
    <property type="entry name" value="PEPTIDASE_A1"/>
</dbReference>
<keyword evidence="2" id="KW-0812">Transmembrane</keyword>
<dbReference type="Gene3D" id="2.40.70.10">
    <property type="entry name" value="Acid Proteases"/>
    <property type="match status" value="2"/>
</dbReference>
<keyword evidence="3" id="KW-0732">Signal</keyword>
<sequence length="922" mass="100607">MRLSCLRGAVVYDILLLLSTSRLALATPAPSSATPAAAPKEQAAPLWIQPSGEWFDSFDGKWSNFMFVVGFSPVYLTPATALSEIWTISTGGCTPNQLCFDARGGVVDIAASETWRSLGPYQLGMNHTGYGGNGDYGLETVAFVNTLTSFTTSINDVLVAAINDTNYYQGYIGLGVTQGVFKSNLTNPFIPQLAQSYGIIPSHSYGYTAGAYYRPNGQNDGTVGSLTLGGYDKMRFAPHSTTFPLDPLTRNPKVRLRGVTAHVTSLDKAPAANWTSTSRTLVTMDDSITAIIDSSTPYLWLPTEVCDRFAAALNLTWRDDLGVYVFQDGPQYTSFVNGQSLEFTFTLSAFDNTDNFGQPFNVPGVVNITAPSAAFAQVLRYPFRGVIQYGESGIPYFPLKRSTKQSNNNTWIIGRAFMQEAYLITRYDRSAFSLHQALFPDNASSNYSLEGIERPPNSPYPEFQGLPAKTPSRGLTQGQTAGIAIGAFIIVSIIGFTTWCCCRRRKKTAQVKEDGEFEESKKAALHMEEEEPRSPVKRMFSKIIRKKRSRKTHLHEADGTSKDPVEVGADEQHQVFEMPVPLEPVELDSHDVGDEDTEVGVDSLPPLSQYELTRRKLERQMLGPVPTYTPTDTASQTSNHGKSMHDIAAVAHYRPTEEPSPVSTPTYANTNSLPDCLPSPVSPHGDWTGRVFDLPSPMTVVPPSHLHQAPSTSSDPGCSYSPISPQSPNSQQTFVASSVSRSDSSNVSPTSLTGSMRFPPPTIQRTPIADSRVICLGPLPEGIELPHQRLPIPRILGPDGRTIPGGPASLNPLASPLPLPGPLGGHYRSDTNGSSDTLGSNFTEEEGQLVAEAQATHQESRLRQEQTHQLQQQHNSRDVAPPSPQSPASMDRIESSLEFIHVPQVADKRYSWEEPESGPRQD</sequence>
<feature type="region of interest" description="Disordered" evidence="1">
    <location>
        <begin position="854"/>
        <end position="922"/>
    </location>
</feature>
<gene>
    <name evidence="5" type="ORF">QBC42DRAFT_277057</name>
</gene>
<evidence type="ECO:0000256" key="3">
    <source>
        <dbReference type="SAM" id="SignalP"/>
    </source>
</evidence>
<name>A0AAV9HB87_9PEZI</name>
<evidence type="ECO:0000256" key="2">
    <source>
        <dbReference type="SAM" id="Phobius"/>
    </source>
</evidence>
<dbReference type="SUPFAM" id="SSF50630">
    <property type="entry name" value="Acid proteases"/>
    <property type="match status" value="1"/>
</dbReference>
<feature type="chain" id="PRO_5043799005" evidence="3">
    <location>
        <begin position="27"/>
        <end position="922"/>
    </location>
</feature>
<reference evidence="5" key="1">
    <citation type="journal article" date="2023" name="Mol. Phylogenet. Evol.">
        <title>Genome-scale phylogeny and comparative genomics of the fungal order Sordariales.</title>
        <authorList>
            <person name="Hensen N."/>
            <person name="Bonometti L."/>
            <person name="Westerberg I."/>
            <person name="Brannstrom I.O."/>
            <person name="Guillou S."/>
            <person name="Cros-Aarteil S."/>
            <person name="Calhoun S."/>
            <person name="Haridas S."/>
            <person name="Kuo A."/>
            <person name="Mondo S."/>
            <person name="Pangilinan J."/>
            <person name="Riley R."/>
            <person name="LaButti K."/>
            <person name="Andreopoulos B."/>
            <person name="Lipzen A."/>
            <person name="Chen C."/>
            <person name="Yan M."/>
            <person name="Daum C."/>
            <person name="Ng V."/>
            <person name="Clum A."/>
            <person name="Steindorff A."/>
            <person name="Ohm R.A."/>
            <person name="Martin F."/>
            <person name="Silar P."/>
            <person name="Natvig D.O."/>
            <person name="Lalanne C."/>
            <person name="Gautier V."/>
            <person name="Ament-Velasquez S.L."/>
            <person name="Kruys A."/>
            <person name="Hutchinson M.I."/>
            <person name="Powell A.J."/>
            <person name="Barry K."/>
            <person name="Miller A.N."/>
            <person name="Grigoriev I.V."/>
            <person name="Debuchy R."/>
            <person name="Gladieux P."/>
            <person name="Hiltunen Thoren M."/>
            <person name="Johannesson H."/>
        </authorList>
    </citation>
    <scope>NUCLEOTIDE SEQUENCE</scope>
    <source>
        <strain evidence="5">PSN324</strain>
    </source>
</reference>
<evidence type="ECO:0000256" key="1">
    <source>
        <dbReference type="SAM" id="MobiDB-lite"/>
    </source>
</evidence>
<feature type="region of interest" description="Disordered" evidence="1">
    <location>
        <begin position="796"/>
        <end position="841"/>
    </location>
</feature>
<feature type="compositionally biased region" description="Polar residues" evidence="1">
    <location>
        <begin position="628"/>
        <end position="641"/>
    </location>
</feature>
<dbReference type="AlphaFoldDB" id="A0AAV9HB87"/>
<dbReference type="Proteomes" id="UP001321749">
    <property type="component" value="Unassembled WGS sequence"/>
</dbReference>
<dbReference type="InterPro" id="IPR021109">
    <property type="entry name" value="Peptidase_aspartic_dom_sf"/>
</dbReference>
<feature type="region of interest" description="Disordered" evidence="1">
    <location>
        <begin position="623"/>
        <end position="643"/>
    </location>
</feature>
<accession>A0AAV9HB87</accession>
<feature type="compositionally biased region" description="Basic and acidic residues" evidence="1">
    <location>
        <begin position="906"/>
        <end position="922"/>
    </location>
</feature>
<dbReference type="Pfam" id="PF00026">
    <property type="entry name" value="Asp"/>
    <property type="match status" value="1"/>
</dbReference>
<dbReference type="CDD" id="cd05471">
    <property type="entry name" value="pepsin_like"/>
    <property type="match status" value="1"/>
</dbReference>
<evidence type="ECO:0000313" key="6">
    <source>
        <dbReference type="Proteomes" id="UP001321749"/>
    </source>
</evidence>
<feature type="transmembrane region" description="Helical" evidence="2">
    <location>
        <begin position="481"/>
        <end position="502"/>
    </location>
</feature>
<feature type="region of interest" description="Disordered" evidence="1">
    <location>
        <begin position="699"/>
        <end position="765"/>
    </location>
</feature>
<organism evidence="5 6">
    <name type="scientific">Cladorrhinum samala</name>
    <dbReference type="NCBI Taxonomy" id="585594"/>
    <lineage>
        <taxon>Eukaryota</taxon>
        <taxon>Fungi</taxon>
        <taxon>Dikarya</taxon>
        <taxon>Ascomycota</taxon>
        <taxon>Pezizomycotina</taxon>
        <taxon>Sordariomycetes</taxon>
        <taxon>Sordariomycetidae</taxon>
        <taxon>Sordariales</taxon>
        <taxon>Podosporaceae</taxon>
        <taxon>Cladorrhinum</taxon>
    </lineage>
</organism>
<comment type="caution">
    <text evidence="5">The sequence shown here is derived from an EMBL/GenBank/DDBJ whole genome shotgun (WGS) entry which is preliminary data.</text>
</comment>
<dbReference type="EMBL" id="MU865074">
    <property type="protein sequence ID" value="KAK4458314.1"/>
    <property type="molecule type" value="Genomic_DNA"/>
</dbReference>
<feature type="compositionally biased region" description="Low complexity" evidence="1">
    <location>
        <begin position="719"/>
        <end position="751"/>
    </location>
</feature>
<evidence type="ECO:0000259" key="4">
    <source>
        <dbReference type="PROSITE" id="PS51767"/>
    </source>
</evidence>
<dbReference type="PROSITE" id="PS51767">
    <property type="entry name" value="PEPTIDASE_A1"/>
    <property type="match status" value="1"/>
</dbReference>
<feature type="domain" description="Peptidase A1" evidence="4">
    <location>
        <begin position="61"/>
        <end position="435"/>
    </location>
</feature>